<dbReference type="Proteomes" id="UP001528850">
    <property type="component" value="Unassembled WGS sequence"/>
</dbReference>
<protein>
    <submittedName>
        <fullName evidence="2">Energy transducer TonB</fullName>
    </submittedName>
</protein>
<evidence type="ECO:0000313" key="3">
    <source>
        <dbReference type="Proteomes" id="UP001528850"/>
    </source>
</evidence>
<reference evidence="2 3" key="1">
    <citation type="journal article" date="2024" name="Curr. Microbiol.">
        <title>Luteibacter sahnii sp. nov., A Novel Yellow-Colored Xanthomonadin Pigment Producing Probiotic Bacterium from Healthy Rice Seed Microbiome.</title>
        <authorList>
            <person name="Jaiswal G."/>
            <person name="Rana R."/>
            <person name="Nayak P.K."/>
            <person name="Chouhan R."/>
            <person name="Gandhi S.G."/>
            <person name="Patel H.K."/>
            <person name="Patil P.B."/>
        </authorList>
    </citation>
    <scope>NUCLEOTIDE SEQUENCE [LARGE SCALE GENOMIC DNA]</scope>
    <source>
        <strain evidence="2 3">PPL201</strain>
    </source>
</reference>
<proteinExistence type="predicted"/>
<gene>
    <name evidence="2" type="ORF">P3W24_07660</name>
</gene>
<comment type="caution">
    <text evidence="2">The sequence shown here is derived from an EMBL/GenBank/DDBJ whole genome shotgun (WGS) entry which is preliminary data.</text>
</comment>
<sequence>MTRTILRHGAIAAAVLLLAAGPAAAQNTRRVAPDRLPYYWTLINTVVNADVPNVGKNLDQPGCVAVTYMIGSNGLPQNVVAVKTVPQGDLAQVGVSAVKDFRYAPSGVNRAAEPVNTYYVVGFNLPDDPARKAAIMKQCALPGYNQTT</sequence>
<evidence type="ECO:0000256" key="1">
    <source>
        <dbReference type="SAM" id="SignalP"/>
    </source>
</evidence>
<dbReference type="RefSeq" id="WP_320549341.1">
    <property type="nucleotide sequence ID" value="NZ_JAQLOK010000001.1"/>
</dbReference>
<feature type="signal peptide" evidence="1">
    <location>
        <begin position="1"/>
        <end position="25"/>
    </location>
</feature>
<dbReference type="EMBL" id="JARJJS010000002">
    <property type="protein sequence ID" value="MDF4024834.1"/>
    <property type="molecule type" value="Genomic_DNA"/>
</dbReference>
<feature type="chain" id="PRO_5045368860" evidence="1">
    <location>
        <begin position="26"/>
        <end position="148"/>
    </location>
</feature>
<dbReference type="SUPFAM" id="SSF74653">
    <property type="entry name" value="TolA/TonB C-terminal domain"/>
    <property type="match status" value="1"/>
</dbReference>
<organism evidence="2 3">
    <name type="scientific">Luteibacter sahnii</name>
    <dbReference type="NCBI Taxonomy" id="3021977"/>
    <lineage>
        <taxon>Bacteria</taxon>
        <taxon>Pseudomonadati</taxon>
        <taxon>Pseudomonadota</taxon>
        <taxon>Gammaproteobacteria</taxon>
        <taxon>Lysobacterales</taxon>
        <taxon>Rhodanobacteraceae</taxon>
        <taxon>Luteibacter</taxon>
    </lineage>
</organism>
<dbReference type="Gene3D" id="3.30.1150.10">
    <property type="match status" value="1"/>
</dbReference>
<evidence type="ECO:0000313" key="2">
    <source>
        <dbReference type="EMBL" id="MDF4024834.1"/>
    </source>
</evidence>
<name>A0ABT6B9S7_9GAMM</name>
<keyword evidence="3" id="KW-1185">Reference proteome</keyword>
<keyword evidence="1" id="KW-0732">Signal</keyword>
<accession>A0ABT6B9S7</accession>